<gene>
    <name evidence="1" type="ORF">OR16_31724</name>
</gene>
<protein>
    <submittedName>
        <fullName evidence="1">Uncharacterized protein</fullName>
    </submittedName>
</protein>
<dbReference type="Proteomes" id="UP000005808">
    <property type="component" value="Unassembled WGS sequence"/>
</dbReference>
<dbReference type="RefSeq" id="WP_006162185.1">
    <property type="nucleotide sequence ID" value="NZ_AHJE01000093.1"/>
</dbReference>
<comment type="caution">
    <text evidence="1">The sequence shown here is derived from an EMBL/GenBank/DDBJ whole genome shotgun (WGS) entry which is preliminary data.</text>
</comment>
<organism evidence="1 2">
    <name type="scientific">Cupriavidus basilensis OR16</name>
    <dbReference type="NCBI Taxonomy" id="1127483"/>
    <lineage>
        <taxon>Bacteria</taxon>
        <taxon>Pseudomonadati</taxon>
        <taxon>Pseudomonadota</taxon>
        <taxon>Betaproteobacteria</taxon>
        <taxon>Burkholderiales</taxon>
        <taxon>Burkholderiaceae</taxon>
        <taxon>Cupriavidus</taxon>
    </lineage>
</organism>
<evidence type="ECO:0000313" key="2">
    <source>
        <dbReference type="Proteomes" id="UP000005808"/>
    </source>
</evidence>
<dbReference type="PATRIC" id="fig|1127483.3.peg.6330"/>
<dbReference type="AlphaFoldDB" id="H1SDG8"/>
<accession>H1SDG8</accession>
<name>H1SDG8_9BURK</name>
<dbReference type="EMBL" id="AHJE01000093">
    <property type="protein sequence ID" value="EHP39422.1"/>
    <property type="molecule type" value="Genomic_DNA"/>
</dbReference>
<reference evidence="1 2" key="1">
    <citation type="journal article" date="2012" name="J. Bacteriol.">
        <title>De Novo Genome Project of Cupriavidus basilensis OR16.</title>
        <authorList>
            <person name="Cserhati M."/>
            <person name="Kriszt B."/>
            <person name="Szoboszlay S."/>
            <person name="Toth A."/>
            <person name="Szabo I."/>
            <person name="Tancsics A."/>
            <person name="Nagy I."/>
            <person name="Horvath B."/>
            <person name="Nagy I."/>
            <person name="Kukolya J."/>
        </authorList>
    </citation>
    <scope>NUCLEOTIDE SEQUENCE [LARGE SCALE GENOMIC DNA]</scope>
    <source>
        <strain evidence="1 2">OR16</strain>
    </source>
</reference>
<evidence type="ECO:0000313" key="1">
    <source>
        <dbReference type="EMBL" id="EHP39422.1"/>
    </source>
</evidence>
<proteinExistence type="predicted"/>
<sequence length="74" mass="7949">MPKFWVLTPLLTAEGRLEPGEEVDLKPKEARELLAAGAISKEKPVAVPVTTDSAATATQFDPAWLNALRLHPGS</sequence>